<dbReference type="PANTHER" id="PTHR46847">
    <property type="entry name" value="D-ALLOSE-BINDING PERIPLASMIC PROTEIN-RELATED"/>
    <property type="match status" value="1"/>
</dbReference>
<evidence type="ECO:0000313" key="7">
    <source>
        <dbReference type="Proteomes" id="UP001627408"/>
    </source>
</evidence>
<proteinExistence type="inferred from homology"/>
<evidence type="ECO:0000259" key="5">
    <source>
        <dbReference type="Pfam" id="PF13407"/>
    </source>
</evidence>
<feature type="domain" description="Periplasmic binding protein" evidence="5">
    <location>
        <begin position="37"/>
        <end position="295"/>
    </location>
</feature>
<evidence type="ECO:0000313" key="6">
    <source>
        <dbReference type="EMBL" id="MFL4471734.1"/>
    </source>
</evidence>
<dbReference type="Pfam" id="PF13407">
    <property type="entry name" value="Peripla_BP_4"/>
    <property type="match status" value="1"/>
</dbReference>
<comment type="caution">
    <text evidence="6">The sequence shown here is derived from an EMBL/GenBank/DDBJ whole genome shotgun (WGS) entry which is preliminary data.</text>
</comment>
<protein>
    <submittedName>
        <fullName evidence="6">Sugar ABC transporter substrate-binding protein</fullName>
    </submittedName>
</protein>
<dbReference type="PANTHER" id="PTHR46847:SF1">
    <property type="entry name" value="D-ALLOSE-BINDING PERIPLASMIC PROTEIN-RELATED"/>
    <property type="match status" value="1"/>
</dbReference>
<comment type="subcellular location">
    <subcellularLocation>
        <location evidence="1">Cell envelope</location>
    </subcellularLocation>
</comment>
<keyword evidence="3 4" id="KW-0732">Signal</keyword>
<evidence type="ECO:0000256" key="3">
    <source>
        <dbReference type="ARBA" id="ARBA00022729"/>
    </source>
</evidence>
<keyword evidence="7" id="KW-1185">Reference proteome</keyword>
<reference evidence="6 7" key="1">
    <citation type="submission" date="2024-08" db="EMBL/GenBank/DDBJ databases">
        <title>Tateyamaria sp. nov., isolated from marine algae.</title>
        <authorList>
            <person name="Choi B.J."/>
            <person name="Kim J.M."/>
            <person name="Lee J.K."/>
            <person name="Choi D.G."/>
            <person name="Bayburt H."/>
            <person name="Baek J.H."/>
            <person name="Han D.M."/>
            <person name="Jeon C.O."/>
        </authorList>
    </citation>
    <scope>NUCLEOTIDE SEQUENCE [LARGE SCALE GENOMIC DNA]</scope>
    <source>
        <strain evidence="6 7">KMU-156</strain>
    </source>
</reference>
<dbReference type="Proteomes" id="UP001627408">
    <property type="component" value="Unassembled WGS sequence"/>
</dbReference>
<feature type="signal peptide" evidence="4">
    <location>
        <begin position="1"/>
        <end position="24"/>
    </location>
</feature>
<accession>A0ABW8UY91</accession>
<dbReference type="RefSeq" id="WP_407593591.1">
    <property type="nucleotide sequence ID" value="NZ_JBHDIY010000002.1"/>
</dbReference>
<evidence type="ECO:0000256" key="1">
    <source>
        <dbReference type="ARBA" id="ARBA00004196"/>
    </source>
</evidence>
<dbReference type="EMBL" id="JBHDIY010000002">
    <property type="protein sequence ID" value="MFL4471734.1"/>
    <property type="molecule type" value="Genomic_DNA"/>
</dbReference>
<name>A0ABW8UY91_9RHOB</name>
<evidence type="ECO:0000256" key="4">
    <source>
        <dbReference type="SAM" id="SignalP"/>
    </source>
</evidence>
<dbReference type="Gene3D" id="3.40.50.2300">
    <property type="match status" value="2"/>
</dbReference>
<dbReference type="SUPFAM" id="SSF53822">
    <property type="entry name" value="Periplasmic binding protein-like I"/>
    <property type="match status" value="1"/>
</dbReference>
<evidence type="ECO:0000256" key="2">
    <source>
        <dbReference type="ARBA" id="ARBA00007639"/>
    </source>
</evidence>
<dbReference type="InterPro" id="IPR025997">
    <property type="entry name" value="SBP_2_dom"/>
</dbReference>
<comment type="similarity">
    <text evidence="2">Belongs to the bacterial solute-binding protein 2 family.</text>
</comment>
<gene>
    <name evidence="6" type="ORF">ACERZ8_18305</name>
</gene>
<dbReference type="InterPro" id="IPR028082">
    <property type="entry name" value="Peripla_BP_I"/>
</dbReference>
<feature type="chain" id="PRO_5045223817" evidence="4">
    <location>
        <begin position="25"/>
        <end position="321"/>
    </location>
</feature>
<dbReference type="CDD" id="cd01536">
    <property type="entry name" value="PBP1_ABC_sugar_binding-like"/>
    <property type="match status" value="1"/>
</dbReference>
<organism evidence="6 7">
    <name type="scientific">Tateyamaria armeniaca</name>
    <dbReference type="NCBI Taxonomy" id="2518930"/>
    <lineage>
        <taxon>Bacteria</taxon>
        <taxon>Pseudomonadati</taxon>
        <taxon>Pseudomonadota</taxon>
        <taxon>Alphaproteobacteria</taxon>
        <taxon>Rhodobacterales</taxon>
        <taxon>Roseobacteraceae</taxon>
        <taxon>Tateyamaria</taxon>
    </lineage>
</organism>
<sequence>MTLRTILSATVATAAVSVAGAAFADGHGTMKIGITQNNVGVDSYQTTYEKAFIEAAEANDKVEVVVLDAGGDVARQIAQMEDLIQQEVDAIIIWPTNGEAVIPAVRKAHQADIPVIVTNSNIAEAGFDFVKSFSGPDNVTQGARSAEIMCDKFKDMGIENEAQVVHITGQPGYTTAIERASGFEDRLPEVCPNVTIVDTQPGDWNREKSQQVMEAFLVKYDDIDGVYSGDDNMGVGALNAAKAAGREGIIFVGATNFAVGYEAMAAGEYWGSIYQSPVDDAKAALKTAIDALNGEDLPFLNYFDTPKITQDNMGEFTKPVF</sequence>